<gene>
    <name evidence="1" type="ORF">Sradi_0169600</name>
</gene>
<reference evidence="1" key="1">
    <citation type="submission" date="2020-06" db="EMBL/GenBank/DDBJ databases">
        <authorList>
            <person name="Li T."/>
            <person name="Hu X."/>
            <person name="Zhang T."/>
            <person name="Song X."/>
            <person name="Zhang H."/>
            <person name="Dai N."/>
            <person name="Sheng W."/>
            <person name="Hou X."/>
            <person name="Wei L."/>
        </authorList>
    </citation>
    <scope>NUCLEOTIDE SEQUENCE</scope>
    <source>
        <strain evidence="1">G02</strain>
        <tissue evidence="1">Leaf</tissue>
    </source>
</reference>
<protein>
    <submittedName>
        <fullName evidence="1">Uncharacterized protein</fullName>
    </submittedName>
</protein>
<dbReference type="AlphaFoldDB" id="A0AAW2VYZ3"/>
<evidence type="ECO:0000313" key="1">
    <source>
        <dbReference type="EMBL" id="KAL0434617.1"/>
    </source>
</evidence>
<sequence length="81" mass="9140">MARQANMEMTGNVQAFSLAVPPPRRSPFRTHILAEAIQPGIKTPNISEYDGTKDPQDHLDQFLEKVYLLDISDAARSFERP</sequence>
<organism evidence="1">
    <name type="scientific">Sesamum radiatum</name>
    <name type="common">Black benniseed</name>
    <dbReference type="NCBI Taxonomy" id="300843"/>
    <lineage>
        <taxon>Eukaryota</taxon>
        <taxon>Viridiplantae</taxon>
        <taxon>Streptophyta</taxon>
        <taxon>Embryophyta</taxon>
        <taxon>Tracheophyta</taxon>
        <taxon>Spermatophyta</taxon>
        <taxon>Magnoliopsida</taxon>
        <taxon>eudicotyledons</taxon>
        <taxon>Gunneridae</taxon>
        <taxon>Pentapetalae</taxon>
        <taxon>asterids</taxon>
        <taxon>lamiids</taxon>
        <taxon>Lamiales</taxon>
        <taxon>Pedaliaceae</taxon>
        <taxon>Sesamum</taxon>
    </lineage>
</organism>
<proteinExistence type="predicted"/>
<name>A0AAW2VYZ3_SESRA</name>
<dbReference type="EMBL" id="JACGWJ010000002">
    <property type="protein sequence ID" value="KAL0434617.1"/>
    <property type="molecule type" value="Genomic_DNA"/>
</dbReference>
<comment type="caution">
    <text evidence="1">The sequence shown here is derived from an EMBL/GenBank/DDBJ whole genome shotgun (WGS) entry which is preliminary data.</text>
</comment>
<accession>A0AAW2VYZ3</accession>
<reference evidence="1" key="2">
    <citation type="journal article" date="2024" name="Plant">
        <title>Genomic evolution and insights into agronomic trait innovations of Sesamum species.</title>
        <authorList>
            <person name="Miao H."/>
            <person name="Wang L."/>
            <person name="Qu L."/>
            <person name="Liu H."/>
            <person name="Sun Y."/>
            <person name="Le M."/>
            <person name="Wang Q."/>
            <person name="Wei S."/>
            <person name="Zheng Y."/>
            <person name="Lin W."/>
            <person name="Duan Y."/>
            <person name="Cao H."/>
            <person name="Xiong S."/>
            <person name="Wang X."/>
            <person name="Wei L."/>
            <person name="Li C."/>
            <person name="Ma Q."/>
            <person name="Ju M."/>
            <person name="Zhao R."/>
            <person name="Li G."/>
            <person name="Mu C."/>
            <person name="Tian Q."/>
            <person name="Mei H."/>
            <person name="Zhang T."/>
            <person name="Gao T."/>
            <person name="Zhang H."/>
        </authorList>
    </citation>
    <scope>NUCLEOTIDE SEQUENCE</scope>
    <source>
        <strain evidence="1">G02</strain>
    </source>
</reference>